<evidence type="ECO:0000313" key="16">
    <source>
        <dbReference type="Proteomes" id="UP000774000"/>
    </source>
</evidence>
<feature type="binding site" evidence="13">
    <location>
        <begin position="66"/>
        <end position="73"/>
    </location>
    <ligand>
        <name>ATP</name>
        <dbReference type="ChEBI" id="CHEBI:30616"/>
    </ligand>
</feature>
<keyword evidence="11 13" id="KW-0443">Lipid metabolism</keyword>
<evidence type="ECO:0000256" key="13">
    <source>
        <dbReference type="HAMAP-Rule" id="MF_00409"/>
    </source>
</evidence>
<dbReference type="GO" id="GO:0009245">
    <property type="term" value="P:lipid A biosynthetic process"/>
    <property type="evidence" value="ECO:0007669"/>
    <property type="project" value="UniProtKB-UniRule"/>
</dbReference>
<dbReference type="PANTHER" id="PTHR42724:SF1">
    <property type="entry name" value="TETRAACYLDISACCHARIDE 4'-KINASE, MITOCHONDRIAL-RELATED"/>
    <property type="match status" value="1"/>
</dbReference>
<dbReference type="EC" id="2.7.1.130" evidence="3 13"/>
<dbReference type="EMBL" id="JAFBDQ010000008">
    <property type="protein sequence ID" value="MBM7556972.1"/>
    <property type="molecule type" value="Genomic_DNA"/>
</dbReference>
<keyword evidence="8 13" id="KW-0547">Nucleotide-binding</keyword>
<accession>A0A939BPF3</accession>
<dbReference type="GO" id="GO:0009029">
    <property type="term" value="F:lipid-A 4'-kinase activity"/>
    <property type="evidence" value="ECO:0007669"/>
    <property type="project" value="UniProtKB-UniRule"/>
</dbReference>
<dbReference type="HAMAP" id="MF_00409">
    <property type="entry name" value="LpxK"/>
    <property type="match status" value="1"/>
</dbReference>
<dbReference type="InterPro" id="IPR003758">
    <property type="entry name" value="LpxK"/>
</dbReference>
<dbReference type="GO" id="GO:0009244">
    <property type="term" value="P:lipopolysaccharide core region biosynthetic process"/>
    <property type="evidence" value="ECO:0007669"/>
    <property type="project" value="TreeGrafter"/>
</dbReference>
<dbReference type="InterPro" id="IPR027417">
    <property type="entry name" value="P-loop_NTPase"/>
</dbReference>
<feature type="transmembrane region" description="Helical" evidence="14">
    <location>
        <begin position="17"/>
        <end position="34"/>
    </location>
</feature>
<keyword evidence="7 13" id="KW-0808">Transferase</keyword>
<dbReference type="Proteomes" id="UP000774000">
    <property type="component" value="Unassembled WGS sequence"/>
</dbReference>
<evidence type="ECO:0000256" key="12">
    <source>
        <dbReference type="ARBA" id="ARBA00029757"/>
    </source>
</evidence>
<evidence type="ECO:0000256" key="6">
    <source>
        <dbReference type="ARBA" id="ARBA00022556"/>
    </source>
</evidence>
<keyword evidence="5 13" id="KW-0444">Lipid biosynthesis</keyword>
<dbReference type="NCBIfam" id="TIGR00682">
    <property type="entry name" value="lpxK"/>
    <property type="match status" value="1"/>
</dbReference>
<evidence type="ECO:0000256" key="9">
    <source>
        <dbReference type="ARBA" id="ARBA00022777"/>
    </source>
</evidence>
<organism evidence="15 16">
    <name type="scientific">Halanaerobacter jeridensis</name>
    <dbReference type="NCBI Taxonomy" id="706427"/>
    <lineage>
        <taxon>Bacteria</taxon>
        <taxon>Bacillati</taxon>
        <taxon>Bacillota</taxon>
        <taxon>Clostridia</taxon>
        <taxon>Halanaerobiales</taxon>
        <taxon>Halobacteroidaceae</taxon>
        <taxon>Halanaerobacter</taxon>
    </lineage>
</organism>
<evidence type="ECO:0000256" key="8">
    <source>
        <dbReference type="ARBA" id="ARBA00022741"/>
    </source>
</evidence>
<reference evidence="15" key="1">
    <citation type="submission" date="2021-01" db="EMBL/GenBank/DDBJ databases">
        <title>Genomic Encyclopedia of Type Strains, Phase IV (KMG-IV): sequencing the most valuable type-strain genomes for metagenomic binning, comparative biology and taxonomic classification.</title>
        <authorList>
            <person name="Goeker M."/>
        </authorList>
    </citation>
    <scope>NUCLEOTIDE SEQUENCE</scope>
    <source>
        <strain evidence="15">DSM 23230</strain>
    </source>
</reference>
<evidence type="ECO:0000313" key="15">
    <source>
        <dbReference type="EMBL" id="MBM7556972.1"/>
    </source>
</evidence>
<dbReference type="Pfam" id="PF02606">
    <property type="entry name" value="LpxK"/>
    <property type="match status" value="1"/>
</dbReference>
<keyword evidence="14" id="KW-1133">Transmembrane helix</keyword>
<dbReference type="AlphaFoldDB" id="A0A939BPF3"/>
<comment type="caution">
    <text evidence="15">The sequence shown here is derived from an EMBL/GenBank/DDBJ whole genome shotgun (WGS) entry which is preliminary data.</text>
</comment>
<dbReference type="GO" id="GO:0005524">
    <property type="term" value="F:ATP binding"/>
    <property type="evidence" value="ECO:0007669"/>
    <property type="project" value="UniProtKB-UniRule"/>
</dbReference>
<evidence type="ECO:0000256" key="2">
    <source>
        <dbReference type="ARBA" id="ARBA00004870"/>
    </source>
</evidence>
<evidence type="ECO:0000256" key="1">
    <source>
        <dbReference type="ARBA" id="ARBA00002274"/>
    </source>
</evidence>
<dbReference type="PANTHER" id="PTHR42724">
    <property type="entry name" value="TETRAACYLDISACCHARIDE 4'-KINASE"/>
    <property type="match status" value="1"/>
</dbReference>
<evidence type="ECO:0000256" key="5">
    <source>
        <dbReference type="ARBA" id="ARBA00022516"/>
    </source>
</evidence>
<keyword evidence="9 13" id="KW-0418">Kinase</keyword>
<keyword evidence="6 13" id="KW-0441">Lipid A biosynthesis</keyword>
<dbReference type="RefSeq" id="WP_204701740.1">
    <property type="nucleotide sequence ID" value="NZ_JAFBDQ010000008.1"/>
</dbReference>
<evidence type="ECO:0000256" key="4">
    <source>
        <dbReference type="ARBA" id="ARBA00016436"/>
    </source>
</evidence>
<keyword evidence="10 13" id="KW-0067">ATP-binding</keyword>
<evidence type="ECO:0000256" key="10">
    <source>
        <dbReference type="ARBA" id="ARBA00022840"/>
    </source>
</evidence>
<dbReference type="SUPFAM" id="SSF52540">
    <property type="entry name" value="P-loop containing nucleoside triphosphate hydrolases"/>
    <property type="match status" value="1"/>
</dbReference>
<comment type="similarity">
    <text evidence="13">Belongs to the LpxK family.</text>
</comment>
<proteinExistence type="inferred from homology"/>
<comment type="function">
    <text evidence="1 13">Transfers the gamma-phosphate of ATP to the 4'-position of a tetraacyldisaccharide 1-phosphate intermediate (termed DS-1-P) to form tetraacyldisaccharide 1,4'-bis-phosphate (lipid IVA).</text>
</comment>
<evidence type="ECO:0000256" key="7">
    <source>
        <dbReference type="ARBA" id="ARBA00022679"/>
    </source>
</evidence>
<keyword evidence="14" id="KW-0812">Transmembrane</keyword>
<gene>
    <name evidence="13" type="primary">lpxK</name>
    <name evidence="15" type="ORF">JOC47_001826</name>
</gene>
<protein>
    <recommendedName>
        <fullName evidence="4 13">Tetraacyldisaccharide 4'-kinase</fullName>
        <ecNumber evidence="3 13">2.7.1.130</ecNumber>
    </recommendedName>
    <alternativeName>
        <fullName evidence="12 13">Lipid A 4'-kinase</fullName>
    </alternativeName>
</protein>
<name>A0A939BPF3_9FIRM</name>
<keyword evidence="16" id="KW-1185">Reference proteome</keyword>
<evidence type="ECO:0000256" key="3">
    <source>
        <dbReference type="ARBA" id="ARBA00012071"/>
    </source>
</evidence>
<dbReference type="GO" id="GO:0005886">
    <property type="term" value="C:plasma membrane"/>
    <property type="evidence" value="ECO:0007669"/>
    <property type="project" value="TreeGrafter"/>
</dbReference>
<sequence length="373" mass="41654">MDIEEYLVQVIRKEKTGLIPGLILIVLTILAKIYRITVYIRRKSYDWGIKEGKSLDCTVISVGNITVGGTGKTPTVKKLALDLEAAGYNSVILSRGYKGDFDDEIGVVSDGNSITMSPDEAGDEPYLLARFLDSIPVIVGSKRQKTGKYAWARFKPDFIILDDGFQHWQVERDYDIVAIDAVHPFGEGELLPGGLLREPLSSLERADTVIITRADQVEEEKLAKIKAQIKEIKSKLKIISTKHQPTYLRNVTSNQCQAIDVQGSRVMAVSGIGNPRSFEMTLEELGANIVKKMRYQDHHSYNEDEINRLFTLATVHNVDKIITTEKDAVSMDNDLIELNNVDIDVQALGIELEILEGAETWDSVLDELEEASK</sequence>
<evidence type="ECO:0000256" key="14">
    <source>
        <dbReference type="SAM" id="Phobius"/>
    </source>
</evidence>
<keyword evidence="14" id="KW-0472">Membrane</keyword>
<comment type="catalytic activity">
    <reaction evidence="13">
        <text>a lipid A disaccharide + ATP = a lipid IVA + ADP + H(+)</text>
        <dbReference type="Rhea" id="RHEA:67840"/>
        <dbReference type="ChEBI" id="CHEBI:15378"/>
        <dbReference type="ChEBI" id="CHEBI:30616"/>
        <dbReference type="ChEBI" id="CHEBI:176343"/>
        <dbReference type="ChEBI" id="CHEBI:176425"/>
        <dbReference type="ChEBI" id="CHEBI:456216"/>
        <dbReference type="EC" id="2.7.1.130"/>
    </reaction>
</comment>
<comment type="pathway">
    <text evidence="2 13">Glycolipid biosynthesis; lipid IV(A) biosynthesis; lipid IV(A) from (3R)-3-hydroxytetradecanoyl-[acyl-carrier-protein] and UDP-N-acetyl-alpha-D-glucosamine: step 6/6.</text>
</comment>
<evidence type="ECO:0000256" key="11">
    <source>
        <dbReference type="ARBA" id="ARBA00023098"/>
    </source>
</evidence>